<evidence type="ECO:0000256" key="5">
    <source>
        <dbReference type="ARBA" id="ARBA00022777"/>
    </source>
</evidence>
<dbReference type="PROSITE" id="PS00107">
    <property type="entry name" value="PROTEIN_KINASE_ATP"/>
    <property type="match status" value="1"/>
</dbReference>
<dbReference type="InterPro" id="IPR008271">
    <property type="entry name" value="Ser/Thr_kinase_AS"/>
</dbReference>
<dbReference type="Gene3D" id="3.30.200.20">
    <property type="entry name" value="Phosphorylase Kinase, domain 1"/>
    <property type="match status" value="1"/>
</dbReference>
<evidence type="ECO:0000256" key="8">
    <source>
        <dbReference type="ARBA" id="ARBA00048679"/>
    </source>
</evidence>
<comment type="catalytic activity">
    <reaction evidence="7">
        <text>L-threonyl-[protein] + ATP = O-phospho-L-threonyl-[protein] + ADP + H(+)</text>
        <dbReference type="Rhea" id="RHEA:46608"/>
        <dbReference type="Rhea" id="RHEA-COMP:11060"/>
        <dbReference type="Rhea" id="RHEA-COMP:11605"/>
        <dbReference type="ChEBI" id="CHEBI:15378"/>
        <dbReference type="ChEBI" id="CHEBI:30013"/>
        <dbReference type="ChEBI" id="CHEBI:30616"/>
        <dbReference type="ChEBI" id="CHEBI:61977"/>
        <dbReference type="ChEBI" id="CHEBI:456216"/>
        <dbReference type="EC" id="2.7.11.1"/>
    </reaction>
</comment>
<evidence type="ECO:0000313" key="13">
    <source>
        <dbReference type="EMBL" id="KAK8882744.1"/>
    </source>
</evidence>
<dbReference type="Gene3D" id="1.10.510.10">
    <property type="entry name" value="Transferase(Phosphotransferase) domain 1"/>
    <property type="match status" value="1"/>
</dbReference>
<comment type="caution">
    <text evidence="13">The sequence shown here is derived from an EMBL/GenBank/DDBJ whole genome shotgun (WGS) entry which is preliminary data.</text>
</comment>
<feature type="domain" description="Protein kinase" evidence="12">
    <location>
        <begin position="39"/>
        <end position="316"/>
    </location>
</feature>
<evidence type="ECO:0000313" key="14">
    <source>
        <dbReference type="Proteomes" id="UP001470230"/>
    </source>
</evidence>
<accession>A0ABR2JVG8</accession>
<keyword evidence="3" id="KW-0808">Transferase</keyword>
<dbReference type="InterPro" id="IPR011009">
    <property type="entry name" value="Kinase-like_dom_sf"/>
</dbReference>
<comment type="similarity">
    <text evidence="10">Belongs to the protein kinase superfamily.</text>
</comment>
<dbReference type="SUPFAM" id="SSF56112">
    <property type="entry name" value="Protein kinase-like (PK-like)"/>
    <property type="match status" value="1"/>
</dbReference>
<evidence type="ECO:0000256" key="7">
    <source>
        <dbReference type="ARBA" id="ARBA00047899"/>
    </source>
</evidence>
<keyword evidence="2 10" id="KW-0723">Serine/threonine-protein kinase</keyword>
<dbReference type="InterPro" id="IPR017441">
    <property type="entry name" value="Protein_kinase_ATP_BS"/>
</dbReference>
<evidence type="ECO:0000256" key="6">
    <source>
        <dbReference type="ARBA" id="ARBA00022840"/>
    </source>
</evidence>
<dbReference type="Proteomes" id="UP001470230">
    <property type="component" value="Unassembled WGS sequence"/>
</dbReference>
<keyword evidence="14" id="KW-1185">Reference proteome</keyword>
<dbReference type="PANTHER" id="PTHR24054:SF0">
    <property type="entry name" value="CASEIN KINASE II SUBUNIT ALPHA"/>
    <property type="match status" value="1"/>
</dbReference>
<dbReference type="PROSITE" id="PS50011">
    <property type="entry name" value="PROTEIN_KINASE_DOM"/>
    <property type="match status" value="1"/>
</dbReference>
<protein>
    <recommendedName>
        <fullName evidence="1">non-specific serine/threonine protein kinase</fullName>
        <ecNumber evidence="1">2.7.11.1</ecNumber>
    </recommendedName>
</protein>
<sequence>MSKRPPTMSGHAEYDRKPHRPPPYGERKLLETIPDIPYLKFGRIIGHGNFSHVYKGIYHNKTPVAIKVIERGSERMLETEIELLEDLRNAPHIVQLFEVIEKPQTMLVFEAVENIDRDDFYDNLTLKQLRFVLQCLLQALEAAHARDIVHRDVKLGNILITPGFSNVVLIDWGCGTYISESMSAKAGSRSCRPPEMLLGYRNYGSKCDIWAVGILILSILSDEVIPWKARNTQKCLQLMAEYFGGKNLIKIVDRLNLDREGVDFEIGDPKFDLEASFSDDFKDLFDPDLIDLMKQCLNLDLEKRPTAKEALMHRFFQKEIEEEEFSDA</sequence>
<evidence type="ECO:0000256" key="2">
    <source>
        <dbReference type="ARBA" id="ARBA00022527"/>
    </source>
</evidence>
<dbReference type="Pfam" id="PF00069">
    <property type="entry name" value="Pkinase"/>
    <property type="match status" value="1"/>
</dbReference>
<evidence type="ECO:0000256" key="1">
    <source>
        <dbReference type="ARBA" id="ARBA00012513"/>
    </source>
</evidence>
<evidence type="ECO:0000256" key="4">
    <source>
        <dbReference type="ARBA" id="ARBA00022741"/>
    </source>
</evidence>
<dbReference type="EMBL" id="JAPFFF010000009">
    <property type="protein sequence ID" value="KAK8882744.1"/>
    <property type="molecule type" value="Genomic_DNA"/>
</dbReference>
<dbReference type="SMART" id="SM00220">
    <property type="entry name" value="S_TKc"/>
    <property type="match status" value="1"/>
</dbReference>
<dbReference type="EC" id="2.7.11.1" evidence="1"/>
<evidence type="ECO:0000256" key="3">
    <source>
        <dbReference type="ARBA" id="ARBA00022679"/>
    </source>
</evidence>
<keyword evidence="4 9" id="KW-0547">Nucleotide-binding</keyword>
<feature type="binding site" evidence="9">
    <location>
        <position position="67"/>
    </location>
    <ligand>
        <name>ATP</name>
        <dbReference type="ChEBI" id="CHEBI:30616"/>
    </ligand>
</feature>
<evidence type="ECO:0000256" key="11">
    <source>
        <dbReference type="SAM" id="MobiDB-lite"/>
    </source>
</evidence>
<feature type="region of interest" description="Disordered" evidence="11">
    <location>
        <begin position="1"/>
        <end position="27"/>
    </location>
</feature>
<evidence type="ECO:0000256" key="10">
    <source>
        <dbReference type="RuleBase" id="RU000304"/>
    </source>
</evidence>
<evidence type="ECO:0000256" key="9">
    <source>
        <dbReference type="PROSITE-ProRule" id="PRU10141"/>
    </source>
</evidence>
<name>A0ABR2JVG8_9EUKA</name>
<dbReference type="InterPro" id="IPR000719">
    <property type="entry name" value="Prot_kinase_dom"/>
</dbReference>
<evidence type="ECO:0000259" key="12">
    <source>
        <dbReference type="PROSITE" id="PS50011"/>
    </source>
</evidence>
<dbReference type="PROSITE" id="PS00108">
    <property type="entry name" value="PROTEIN_KINASE_ST"/>
    <property type="match status" value="1"/>
</dbReference>
<keyword evidence="5" id="KW-0418">Kinase</keyword>
<gene>
    <name evidence="13" type="ORF">M9Y10_045385</name>
</gene>
<dbReference type="PANTHER" id="PTHR24054">
    <property type="entry name" value="CASEIN KINASE II SUBUNIT ALPHA"/>
    <property type="match status" value="1"/>
</dbReference>
<keyword evidence="6 9" id="KW-0067">ATP-binding</keyword>
<proteinExistence type="inferred from homology"/>
<dbReference type="InterPro" id="IPR045216">
    <property type="entry name" value="CK2_alpha"/>
</dbReference>
<organism evidence="13 14">
    <name type="scientific">Tritrichomonas musculus</name>
    <dbReference type="NCBI Taxonomy" id="1915356"/>
    <lineage>
        <taxon>Eukaryota</taxon>
        <taxon>Metamonada</taxon>
        <taxon>Parabasalia</taxon>
        <taxon>Tritrichomonadida</taxon>
        <taxon>Tritrichomonadidae</taxon>
        <taxon>Tritrichomonas</taxon>
    </lineage>
</organism>
<comment type="catalytic activity">
    <reaction evidence="8">
        <text>L-seryl-[protein] + ATP = O-phospho-L-seryl-[protein] + ADP + H(+)</text>
        <dbReference type="Rhea" id="RHEA:17989"/>
        <dbReference type="Rhea" id="RHEA-COMP:9863"/>
        <dbReference type="Rhea" id="RHEA-COMP:11604"/>
        <dbReference type="ChEBI" id="CHEBI:15378"/>
        <dbReference type="ChEBI" id="CHEBI:29999"/>
        <dbReference type="ChEBI" id="CHEBI:30616"/>
        <dbReference type="ChEBI" id="CHEBI:83421"/>
        <dbReference type="ChEBI" id="CHEBI:456216"/>
        <dbReference type="EC" id="2.7.11.1"/>
    </reaction>
</comment>
<reference evidence="13 14" key="1">
    <citation type="submission" date="2024-04" db="EMBL/GenBank/DDBJ databases">
        <title>Tritrichomonas musculus Genome.</title>
        <authorList>
            <person name="Alves-Ferreira E."/>
            <person name="Grigg M."/>
            <person name="Lorenzi H."/>
            <person name="Galac M."/>
        </authorList>
    </citation>
    <scope>NUCLEOTIDE SEQUENCE [LARGE SCALE GENOMIC DNA]</scope>
    <source>
        <strain evidence="13 14">EAF2021</strain>
    </source>
</reference>